<evidence type="ECO:0000313" key="4">
    <source>
        <dbReference type="EMBL" id="SDW19818.1"/>
    </source>
</evidence>
<protein>
    <recommendedName>
        <fullName evidence="3">Sulfurtransferase</fullName>
        <ecNumber evidence="3">2.8.1.-</ecNumber>
    </recommendedName>
</protein>
<keyword evidence="3" id="KW-0808">Transferase</keyword>
<dbReference type="RefSeq" id="WP_093028006.1">
    <property type="nucleotide sequence ID" value="NZ_FNNZ01000002.1"/>
</dbReference>
<dbReference type="InterPro" id="IPR007453">
    <property type="entry name" value="DsrC/TusE"/>
</dbReference>
<dbReference type="OrthoDB" id="9786347at2"/>
<keyword evidence="2" id="KW-0963">Cytoplasm</keyword>
<gene>
    <name evidence="4" type="ORF">SAMN05421783_10265</name>
</gene>
<evidence type="ECO:0000256" key="2">
    <source>
        <dbReference type="ARBA" id="ARBA00022490"/>
    </source>
</evidence>
<dbReference type="EC" id="2.8.1.-" evidence="3"/>
<dbReference type="GO" id="GO:0097163">
    <property type="term" value="F:sulfur carrier activity"/>
    <property type="evidence" value="ECO:0007669"/>
    <property type="project" value="TreeGrafter"/>
</dbReference>
<evidence type="ECO:0000313" key="5">
    <source>
        <dbReference type="Proteomes" id="UP000198816"/>
    </source>
</evidence>
<comment type="function">
    <text evidence="3">Part of a sulfur-relay system.</text>
</comment>
<evidence type="ECO:0000256" key="3">
    <source>
        <dbReference type="PIRNR" id="PIRNR006223"/>
    </source>
</evidence>
<accession>A0A1H2RKN4</accession>
<dbReference type="PANTHER" id="PTHR37010">
    <property type="entry name" value="SULFURTRANSFERASE TUSE"/>
    <property type="match status" value="1"/>
</dbReference>
<reference evidence="5" key="1">
    <citation type="submission" date="2016-10" db="EMBL/GenBank/DDBJ databases">
        <authorList>
            <person name="Varghese N."/>
            <person name="Submissions S."/>
        </authorList>
    </citation>
    <scope>NUCLEOTIDE SEQUENCE [LARGE SCALE GENOMIC DNA]</scope>
    <source>
        <strain evidence="5">DSM 217</strain>
    </source>
</reference>
<dbReference type="Gene3D" id="1.10.10.370">
    <property type="entry name" value="DsrC-like protein, C-terminal domain"/>
    <property type="match status" value="1"/>
</dbReference>
<evidence type="ECO:0000256" key="1">
    <source>
        <dbReference type="ARBA" id="ARBA00004496"/>
    </source>
</evidence>
<dbReference type="Gene3D" id="3.30.1420.10">
    <property type="match status" value="1"/>
</dbReference>
<keyword evidence="5" id="KW-1185">Reference proteome</keyword>
<dbReference type="EMBL" id="FNNZ01000002">
    <property type="protein sequence ID" value="SDW19818.1"/>
    <property type="molecule type" value="Genomic_DNA"/>
</dbReference>
<dbReference type="GO" id="GO:0016740">
    <property type="term" value="F:transferase activity"/>
    <property type="evidence" value="ECO:0007669"/>
    <property type="project" value="UniProtKB-KW"/>
</dbReference>
<dbReference type="InterPro" id="IPR043163">
    <property type="entry name" value="DsrC-like_N"/>
</dbReference>
<dbReference type="NCBIfam" id="TIGR03342">
    <property type="entry name" value="dsrC_tusE_dsvC"/>
    <property type="match status" value="1"/>
</dbReference>
<dbReference type="InterPro" id="IPR025526">
    <property type="entry name" value="DsrC-like_dom_sf"/>
</dbReference>
<dbReference type="GO" id="GO:0005737">
    <property type="term" value="C:cytoplasm"/>
    <property type="evidence" value="ECO:0007669"/>
    <property type="project" value="UniProtKB-SubCell"/>
</dbReference>
<proteinExistence type="inferred from homology"/>
<dbReference type="InterPro" id="IPR042072">
    <property type="entry name" value="DsrC-like_C"/>
</dbReference>
<dbReference type="Pfam" id="PF04358">
    <property type="entry name" value="DsrC"/>
    <property type="match status" value="1"/>
</dbReference>
<sequence length="112" mass="12620">MAIEVNGKTVETTPSGYLQDLADWSEDVALKLAEIEGITLTDKHWDVINYLRDEYHNNAQNQPMERVVLKEMAKKWGSKPTSKDLYTLFPLAPTKQGTKIAGLPEVLRKGGY</sequence>
<dbReference type="AlphaFoldDB" id="A0A1H2RKN4"/>
<dbReference type="GO" id="GO:0002143">
    <property type="term" value="P:tRNA wobble position uridine thiolation"/>
    <property type="evidence" value="ECO:0007669"/>
    <property type="project" value="TreeGrafter"/>
</dbReference>
<dbReference type="Proteomes" id="UP000198816">
    <property type="component" value="Unassembled WGS sequence"/>
</dbReference>
<dbReference type="PANTHER" id="PTHR37010:SF1">
    <property type="entry name" value="SULFURTRANSFERASE TUSE"/>
    <property type="match status" value="1"/>
</dbReference>
<organism evidence="4 5">
    <name type="scientific">Thiocapsa roseopersicina</name>
    <dbReference type="NCBI Taxonomy" id="1058"/>
    <lineage>
        <taxon>Bacteria</taxon>
        <taxon>Pseudomonadati</taxon>
        <taxon>Pseudomonadota</taxon>
        <taxon>Gammaproteobacteria</taxon>
        <taxon>Chromatiales</taxon>
        <taxon>Chromatiaceae</taxon>
        <taxon>Thiocapsa</taxon>
    </lineage>
</organism>
<comment type="similarity">
    <text evidence="3">Belongs to the dsrC/tusE family.</text>
</comment>
<dbReference type="SUPFAM" id="SSF69721">
    <property type="entry name" value="DsrC, the gamma subunit of dissimilatory sulfite reductase"/>
    <property type="match status" value="1"/>
</dbReference>
<comment type="subcellular location">
    <subcellularLocation>
        <location evidence="1">Cytoplasm</location>
    </subcellularLocation>
</comment>
<name>A0A1H2RKN4_THIRO</name>
<dbReference type="STRING" id="1058.SAMN05421783_10265"/>
<dbReference type="PIRSF" id="PIRSF006223">
    <property type="entry name" value="DsrC_TusE"/>
    <property type="match status" value="1"/>
</dbReference>